<comment type="similarity">
    <text evidence="5 11">Belongs to the 5'-nucleotidase family.</text>
</comment>
<evidence type="ECO:0000313" key="14">
    <source>
        <dbReference type="EMBL" id="MBB5372716.1"/>
    </source>
</evidence>
<proteinExistence type="inferred from homology"/>
<comment type="caution">
    <text evidence="14">The sequence shown here is derived from an EMBL/GenBank/DDBJ whole genome shotgun (WGS) entry which is preliminary data.</text>
</comment>
<dbReference type="Proteomes" id="UP000553706">
    <property type="component" value="Unassembled WGS sequence"/>
</dbReference>
<dbReference type="InterPro" id="IPR004843">
    <property type="entry name" value="Calcineurin-like_PHP"/>
</dbReference>
<gene>
    <name evidence="14" type="ORF">HNP71_000967</name>
</gene>
<dbReference type="CDD" id="cd07410">
    <property type="entry name" value="MPP_CpdB_N"/>
    <property type="match status" value="1"/>
</dbReference>
<dbReference type="InterPro" id="IPR036907">
    <property type="entry name" value="5'-Nucleotdase_C_sf"/>
</dbReference>
<evidence type="ECO:0000256" key="2">
    <source>
        <dbReference type="ARBA" id="ARBA00001730"/>
    </source>
</evidence>
<dbReference type="EMBL" id="JACHFJ010000003">
    <property type="protein sequence ID" value="MBB5372716.1"/>
    <property type="molecule type" value="Genomic_DNA"/>
</dbReference>
<dbReference type="PRINTS" id="PR01607">
    <property type="entry name" value="APYRASEFAMLY"/>
</dbReference>
<evidence type="ECO:0000256" key="5">
    <source>
        <dbReference type="ARBA" id="ARBA00006654"/>
    </source>
</evidence>
<dbReference type="PANTHER" id="PTHR11575:SF6">
    <property type="entry name" value="2',3'-CYCLIC-NUCLEOTIDE 2'-PHOSPHODIESTERASE_3'-NUCLEOTIDASE"/>
    <property type="match status" value="1"/>
</dbReference>
<dbReference type="SUPFAM" id="SSF56300">
    <property type="entry name" value="Metallo-dependent phosphatases"/>
    <property type="match status" value="1"/>
</dbReference>
<dbReference type="PROSITE" id="PS00786">
    <property type="entry name" value="5_NUCLEOTIDASE_2"/>
    <property type="match status" value="1"/>
</dbReference>
<dbReference type="AlphaFoldDB" id="A0A840VAI1"/>
<dbReference type="NCBIfam" id="NF006938">
    <property type="entry name" value="PRK09420.1"/>
    <property type="match status" value="1"/>
</dbReference>
<evidence type="ECO:0000256" key="4">
    <source>
        <dbReference type="ARBA" id="ARBA00004196"/>
    </source>
</evidence>
<dbReference type="SUPFAM" id="SSF55816">
    <property type="entry name" value="5'-nucleotidase (syn. UDP-sugar hydrolase), C-terminal domain"/>
    <property type="match status" value="1"/>
</dbReference>
<dbReference type="GO" id="GO:0009166">
    <property type="term" value="P:nucleotide catabolic process"/>
    <property type="evidence" value="ECO:0007669"/>
    <property type="project" value="InterPro"/>
</dbReference>
<evidence type="ECO:0000256" key="6">
    <source>
        <dbReference type="ARBA" id="ARBA00022723"/>
    </source>
</evidence>
<keyword evidence="7" id="KW-0732">Signal</keyword>
<dbReference type="GO" id="GO:0046872">
    <property type="term" value="F:metal ion binding"/>
    <property type="evidence" value="ECO:0007669"/>
    <property type="project" value="UniProtKB-KW"/>
</dbReference>
<keyword evidence="15" id="KW-1185">Reference proteome</keyword>
<comment type="subcellular location">
    <subcellularLocation>
        <location evidence="4">Cell envelope</location>
    </subcellularLocation>
</comment>
<accession>A0A840VAI1</accession>
<organism evidence="14 15">
    <name type="scientific">Acidocella aromatica</name>
    <dbReference type="NCBI Taxonomy" id="1303579"/>
    <lineage>
        <taxon>Bacteria</taxon>
        <taxon>Pseudomonadati</taxon>
        <taxon>Pseudomonadota</taxon>
        <taxon>Alphaproteobacteria</taxon>
        <taxon>Acetobacterales</taxon>
        <taxon>Acidocellaceae</taxon>
        <taxon>Acidocella</taxon>
    </lineage>
</organism>
<dbReference type="GO" id="GO:0030288">
    <property type="term" value="C:outer membrane-bounded periplasmic space"/>
    <property type="evidence" value="ECO:0007669"/>
    <property type="project" value="TreeGrafter"/>
</dbReference>
<comment type="catalytic activity">
    <reaction evidence="2">
        <text>a nucleoside 2',3'-cyclic phosphate + H2O = a nucleoside 3'-phosphate + H(+)</text>
        <dbReference type="Rhea" id="RHEA:19621"/>
        <dbReference type="ChEBI" id="CHEBI:15377"/>
        <dbReference type="ChEBI" id="CHEBI:15378"/>
        <dbReference type="ChEBI" id="CHEBI:66949"/>
        <dbReference type="ChEBI" id="CHEBI:66954"/>
        <dbReference type="EC" id="3.1.4.16"/>
    </reaction>
</comment>
<dbReference type="PANTHER" id="PTHR11575">
    <property type="entry name" value="5'-NUCLEOTIDASE-RELATED"/>
    <property type="match status" value="1"/>
</dbReference>
<evidence type="ECO:0000259" key="12">
    <source>
        <dbReference type="Pfam" id="PF00149"/>
    </source>
</evidence>
<evidence type="ECO:0000259" key="13">
    <source>
        <dbReference type="Pfam" id="PF02872"/>
    </source>
</evidence>
<evidence type="ECO:0000256" key="8">
    <source>
        <dbReference type="ARBA" id="ARBA00022741"/>
    </source>
</evidence>
<evidence type="ECO:0000256" key="11">
    <source>
        <dbReference type="RuleBase" id="RU362119"/>
    </source>
</evidence>
<evidence type="ECO:0000256" key="1">
    <source>
        <dbReference type="ARBA" id="ARBA00000527"/>
    </source>
</evidence>
<dbReference type="InterPro" id="IPR006146">
    <property type="entry name" value="5'-Nucleotdase_CS"/>
</dbReference>
<evidence type="ECO:0000313" key="15">
    <source>
        <dbReference type="Proteomes" id="UP000553706"/>
    </source>
</evidence>
<dbReference type="InterPro" id="IPR041827">
    <property type="entry name" value="CpdB_N"/>
</dbReference>
<dbReference type="GO" id="GO:0000166">
    <property type="term" value="F:nucleotide binding"/>
    <property type="evidence" value="ECO:0007669"/>
    <property type="project" value="UniProtKB-KW"/>
</dbReference>
<dbReference type="RefSeq" id="WP_183265743.1">
    <property type="nucleotide sequence ID" value="NZ_JACHFJ010000003.1"/>
</dbReference>
<dbReference type="GO" id="GO:0008254">
    <property type="term" value="F:3'-nucleotidase activity"/>
    <property type="evidence" value="ECO:0007669"/>
    <property type="project" value="UniProtKB-EC"/>
</dbReference>
<feature type="domain" description="Calcineurin-like phosphoesterase" evidence="12">
    <location>
        <begin position="41"/>
        <end position="275"/>
    </location>
</feature>
<keyword evidence="6" id="KW-0479">Metal-binding</keyword>
<keyword evidence="10" id="KW-0511">Multifunctional enzyme</keyword>
<dbReference type="Pfam" id="PF02872">
    <property type="entry name" value="5_nucleotid_C"/>
    <property type="match status" value="1"/>
</dbReference>
<keyword evidence="8 11" id="KW-0547">Nucleotide-binding</keyword>
<sequence length="646" mass="69592">MRQINNLLTNHSTLTRRALLQTAALAPAAALADAAPVIRLRLLETSDLHSFVEDYDYFRDEPDESVGLTKVATLAAAARAGAPNSMLFDNGDIIQGTPLADYVALPGNFPADGIHPTIRAMNTMGYDAATLGNHEFNYGLDLLNKTLAGTKFPFCSANYLHADGSPCLPPTLLLEREFTAEDGGKHKLKIGVIGFLPPQITHWDRDHLGGQVRTRDIVEAAQTHVPALRAQADLVIALSHSGISAAPRQGGEENASLYLSQVPGIDVIFTGHSHRTFPSPDYAGMDGVDATRGTLNGIPAVMPGFWGGELGQIDLTLTRSGGKWVVSDFTCTTLPICQRQDRDVISLAANNATVDAAVAPEHQKTLAWIRQPIGQLTRPVNSYLALVNGADSSLALVNAAQAWYATPLLPVSVQGLPVLSAAAPFKEGYQSPENYVDLPAGGIAIRDVADLYSYPNTVAALRVKGVTLREWLERSAGIFNRIDPDNPAPQALLRPRIPSYIFDVIAGVTYEIDLTQPNRYGAHGLQHPNARRIVNLRYQGAPVDDAQEFVVVTNNYRADSGGIVHDPADVVLRAPDKTQDVIVRYIMAQRQVNMATPEIWRFVPLGSPVTAVFESAPEAAKALLPLGITSQGDSGDGYTRYAVQLS</sequence>
<dbReference type="PROSITE" id="PS00785">
    <property type="entry name" value="5_NUCLEOTIDASE_1"/>
    <property type="match status" value="1"/>
</dbReference>
<evidence type="ECO:0000256" key="9">
    <source>
        <dbReference type="ARBA" id="ARBA00022801"/>
    </source>
</evidence>
<dbReference type="EC" id="3.1.3.6" evidence="14"/>
<dbReference type="Gene3D" id="3.90.780.10">
    <property type="entry name" value="5'-Nucleotidase, C-terminal domain"/>
    <property type="match status" value="1"/>
</dbReference>
<protein>
    <submittedName>
        <fullName evidence="14">2',3'-cyclic-nucleotide 2'-phosphodiesterase/3'-nucleotidase</fullName>
        <ecNumber evidence="14">3.1.3.6</ecNumber>
        <ecNumber evidence="14">3.1.4.16</ecNumber>
    </submittedName>
</protein>
<keyword evidence="9 11" id="KW-0378">Hydrolase</keyword>
<evidence type="ECO:0000256" key="10">
    <source>
        <dbReference type="ARBA" id="ARBA00023268"/>
    </source>
</evidence>
<dbReference type="EC" id="3.1.4.16" evidence="14"/>
<feature type="domain" description="5'-Nucleotidase C-terminal" evidence="13">
    <location>
        <begin position="435"/>
        <end position="562"/>
    </location>
</feature>
<dbReference type="Gene3D" id="3.60.21.10">
    <property type="match status" value="1"/>
</dbReference>
<dbReference type="InterPro" id="IPR008334">
    <property type="entry name" value="5'-Nucleotdase_C"/>
</dbReference>
<comment type="catalytic activity">
    <reaction evidence="1">
        <text>a ribonucleoside 3'-phosphate + H2O = a ribonucleoside + phosphate</text>
        <dbReference type="Rhea" id="RHEA:10144"/>
        <dbReference type="ChEBI" id="CHEBI:13197"/>
        <dbReference type="ChEBI" id="CHEBI:15377"/>
        <dbReference type="ChEBI" id="CHEBI:18254"/>
        <dbReference type="ChEBI" id="CHEBI:43474"/>
        <dbReference type="EC" id="3.1.3.6"/>
    </reaction>
</comment>
<dbReference type="InterPro" id="IPR029052">
    <property type="entry name" value="Metallo-depent_PP-like"/>
</dbReference>
<evidence type="ECO:0000256" key="7">
    <source>
        <dbReference type="ARBA" id="ARBA00022729"/>
    </source>
</evidence>
<dbReference type="GO" id="GO:0008663">
    <property type="term" value="F:2',3'-cyclic-nucleotide 2'-phosphodiesterase activity"/>
    <property type="evidence" value="ECO:0007669"/>
    <property type="project" value="UniProtKB-EC"/>
</dbReference>
<dbReference type="InterPro" id="IPR006179">
    <property type="entry name" value="5_nucleotidase/apyrase"/>
</dbReference>
<reference evidence="14 15" key="1">
    <citation type="submission" date="2020-08" db="EMBL/GenBank/DDBJ databases">
        <title>Genomic Encyclopedia of Type Strains, Phase IV (KMG-IV): sequencing the most valuable type-strain genomes for metagenomic binning, comparative biology and taxonomic classification.</title>
        <authorList>
            <person name="Goeker M."/>
        </authorList>
    </citation>
    <scope>NUCLEOTIDE SEQUENCE [LARGE SCALE GENOMIC DNA]</scope>
    <source>
        <strain evidence="14 15">DSM 27026</strain>
    </source>
</reference>
<dbReference type="Pfam" id="PF00149">
    <property type="entry name" value="Metallophos"/>
    <property type="match status" value="1"/>
</dbReference>
<evidence type="ECO:0000256" key="3">
    <source>
        <dbReference type="ARBA" id="ARBA00001968"/>
    </source>
</evidence>
<comment type="cofactor">
    <cofactor evidence="3">
        <name>a divalent metal cation</name>
        <dbReference type="ChEBI" id="CHEBI:60240"/>
    </cofactor>
</comment>
<name>A0A840VAI1_9PROT</name>